<dbReference type="Gene3D" id="1.10.1660.10">
    <property type="match status" value="1"/>
</dbReference>
<reference evidence="7" key="1">
    <citation type="submission" date="2023-08" db="EMBL/GenBank/DDBJ databases">
        <title>WGS of pathogenic bacterial species, Los Angeles County Public Health Laboratories.</title>
        <authorList>
            <person name="Garrigues J.M."/>
            <person name="Green N.M."/>
        </authorList>
    </citation>
    <scope>NUCLEOTIDE SEQUENCE</scope>
    <source>
        <strain evidence="7">LACPHL-BACT-2023-00068</strain>
    </source>
</reference>
<evidence type="ECO:0000256" key="2">
    <source>
        <dbReference type="ARBA" id="ARBA00023125"/>
    </source>
</evidence>
<organism evidence="6">
    <name type="scientific">Pluralibacter gergoviae</name>
    <name type="common">Enterobacter gergoviae</name>
    <dbReference type="NCBI Taxonomy" id="61647"/>
    <lineage>
        <taxon>Bacteria</taxon>
        <taxon>Pseudomonadati</taxon>
        <taxon>Pseudomonadota</taxon>
        <taxon>Gammaproteobacteria</taxon>
        <taxon>Enterobacterales</taxon>
        <taxon>Enterobacteriaceae</taxon>
        <taxon>Pluralibacter</taxon>
    </lineage>
</organism>
<accession>A0AAI9DJC6</accession>
<keyword evidence="2" id="KW-0238">DNA-binding</keyword>
<keyword evidence="3" id="KW-0804">Transcription</keyword>
<dbReference type="Pfam" id="PF13411">
    <property type="entry name" value="MerR_1"/>
    <property type="match status" value="1"/>
</dbReference>
<dbReference type="RefSeq" id="WP_043081300.1">
    <property type="nucleotide sequence ID" value="NZ_CBCSIS010000009.1"/>
</dbReference>
<keyword evidence="4" id="KW-0175">Coiled coil</keyword>
<evidence type="ECO:0000259" key="5">
    <source>
        <dbReference type="PROSITE" id="PS50937"/>
    </source>
</evidence>
<dbReference type="GO" id="GO:0003677">
    <property type="term" value="F:DNA binding"/>
    <property type="evidence" value="ECO:0007669"/>
    <property type="project" value="UniProtKB-KW"/>
</dbReference>
<dbReference type="GO" id="GO:0003700">
    <property type="term" value="F:DNA-binding transcription factor activity"/>
    <property type="evidence" value="ECO:0007669"/>
    <property type="project" value="InterPro"/>
</dbReference>
<dbReference type="PANTHER" id="PTHR30204:SF94">
    <property type="entry name" value="HEAVY METAL-DEPENDENT TRANSCRIPTIONAL REGULATOR HI_0293-RELATED"/>
    <property type="match status" value="1"/>
</dbReference>
<evidence type="ECO:0000313" key="6">
    <source>
        <dbReference type="EMBL" id="EML1470871.1"/>
    </source>
</evidence>
<feature type="domain" description="HTH merR-type" evidence="5">
    <location>
        <begin position="1"/>
        <end position="69"/>
    </location>
</feature>
<dbReference type="InterPro" id="IPR047057">
    <property type="entry name" value="MerR_fam"/>
</dbReference>
<evidence type="ECO:0000256" key="4">
    <source>
        <dbReference type="SAM" id="Coils"/>
    </source>
</evidence>
<dbReference type="InterPro" id="IPR000551">
    <property type="entry name" value="MerR-type_HTH_dom"/>
</dbReference>
<feature type="coiled-coil region" evidence="4">
    <location>
        <begin position="80"/>
        <end position="114"/>
    </location>
</feature>
<dbReference type="EMBL" id="JAVDNV010000003">
    <property type="protein sequence ID" value="MDQ2308567.1"/>
    <property type="molecule type" value="Genomic_DNA"/>
</dbReference>
<evidence type="ECO:0000256" key="3">
    <source>
        <dbReference type="ARBA" id="ARBA00023163"/>
    </source>
</evidence>
<dbReference type="SMART" id="SM00422">
    <property type="entry name" value="HTH_MERR"/>
    <property type="match status" value="1"/>
</dbReference>
<dbReference type="PROSITE" id="PS50937">
    <property type="entry name" value="HTH_MERR_2"/>
    <property type="match status" value="1"/>
</dbReference>
<dbReference type="GeneID" id="61382627"/>
<evidence type="ECO:0000256" key="1">
    <source>
        <dbReference type="ARBA" id="ARBA00023015"/>
    </source>
</evidence>
<proteinExistence type="predicted"/>
<sequence length="143" mass="16021">MKIGELAKATGLAPSRIRFYEAEGLIGRAPRKDNGYRNYPPEAALSLKLIERAQQLGFSLAQIRRVLPQGGEKWDHRGLVQSLEERVAGIRLLQQQLEENIAQINDLIAGIESRPDGITCQENMQRVMDLMQFDIPSPGRAGR</sequence>
<dbReference type="EMBL" id="ABLOKC030000006">
    <property type="protein sequence ID" value="EML1470871.1"/>
    <property type="molecule type" value="Genomic_DNA"/>
</dbReference>
<protein>
    <submittedName>
        <fullName evidence="6">MerR family transcriptional regulator</fullName>
    </submittedName>
</protein>
<dbReference type="SUPFAM" id="SSF46955">
    <property type="entry name" value="Putative DNA-binding domain"/>
    <property type="match status" value="1"/>
</dbReference>
<dbReference type="KEGG" id="pge:LG71_03565"/>
<reference evidence="6" key="2">
    <citation type="submission" date="2024-02" db="EMBL/GenBank/DDBJ databases">
        <authorList>
            <consortium name="Clinical and Environmental Microbiology Branch: Whole genome sequencing antimicrobial resistance pathogens in the healthcare setting"/>
        </authorList>
    </citation>
    <scope>NUCLEOTIDE SEQUENCE</scope>
    <source>
        <strain evidence="6">2021DK-00143</strain>
    </source>
</reference>
<evidence type="ECO:0000313" key="7">
    <source>
        <dbReference type="EMBL" id="MDQ2308567.1"/>
    </source>
</evidence>
<dbReference type="PRINTS" id="PR00040">
    <property type="entry name" value="HTHMERR"/>
</dbReference>
<dbReference type="AlphaFoldDB" id="A0AAI9DJC6"/>
<dbReference type="Proteomes" id="UP001236270">
    <property type="component" value="Unassembled WGS sequence"/>
</dbReference>
<dbReference type="PROSITE" id="PS00552">
    <property type="entry name" value="HTH_MERR_1"/>
    <property type="match status" value="1"/>
</dbReference>
<name>A0AAI9DJC6_PLUGE</name>
<keyword evidence="1" id="KW-0805">Transcription regulation</keyword>
<dbReference type="InterPro" id="IPR009061">
    <property type="entry name" value="DNA-bd_dom_put_sf"/>
</dbReference>
<comment type="caution">
    <text evidence="6">The sequence shown here is derived from an EMBL/GenBank/DDBJ whole genome shotgun (WGS) entry which is preliminary data.</text>
</comment>
<gene>
    <name evidence="6" type="ORF">QEG54_001575</name>
    <name evidence="7" type="ORF">RBJ30_05590</name>
</gene>
<dbReference type="PANTHER" id="PTHR30204">
    <property type="entry name" value="REDOX-CYCLING DRUG-SENSING TRANSCRIPTIONAL ACTIVATOR SOXR"/>
    <property type="match status" value="1"/>
</dbReference>